<gene>
    <name evidence="1" type="ORF">W822_14635</name>
</gene>
<dbReference type="InterPro" id="IPR013328">
    <property type="entry name" value="6PGD_dom2"/>
</dbReference>
<dbReference type="STRING" id="1424334.W822_14635"/>
<evidence type="ECO:0008006" key="3">
    <source>
        <dbReference type="Google" id="ProtNLM"/>
    </source>
</evidence>
<evidence type="ECO:0000313" key="2">
    <source>
        <dbReference type="Proteomes" id="UP000018733"/>
    </source>
</evidence>
<proteinExistence type="predicted"/>
<dbReference type="RefSeq" id="WP_024005881.1">
    <property type="nucleotide sequence ID" value="NZ_KI650980.1"/>
</dbReference>
<sequence>MQLIGLMQRYDFTGLNLSLRNLEDKAMVDAPQDLNPPALKDRVERGELGISTGKGFYDYQGKSAQEMQRKRDAELWRVMASLGDLVLDPKPL</sequence>
<accession>V8QQX9</accession>
<dbReference type="SUPFAM" id="SSF48179">
    <property type="entry name" value="6-phosphogluconate dehydrogenase C-terminal domain-like"/>
    <property type="match status" value="1"/>
</dbReference>
<comment type="caution">
    <text evidence="1">The sequence shown here is derived from an EMBL/GenBank/DDBJ whole genome shotgun (WGS) entry which is preliminary data.</text>
</comment>
<evidence type="ECO:0000313" key="1">
    <source>
        <dbReference type="EMBL" id="ETF02386.1"/>
    </source>
</evidence>
<dbReference type="OrthoDB" id="5287258at2"/>
<dbReference type="PATRIC" id="fig|1424334.3.peg.2940"/>
<protein>
    <recommendedName>
        <fullName evidence="3">3-hydroxyacyl-CoA dehydrogenase C-terminal domain-containing protein</fullName>
    </recommendedName>
</protein>
<reference evidence="1 2" key="1">
    <citation type="journal article" date="2014" name="Genome Announc.">
        <title>Draft Genome Sequence of Advenella kashmirensis Strain W13003, a Polycyclic Aromatic Hydrocarbon-Degrading Bacterium.</title>
        <authorList>
            <person name="Wang X."/>
            <person name="Jin D."/>
            <person name="Zhou L."/>
            <person name="Wu L."/>
            <person name="An W."/>
            <person name="Zhao L."/>
        </authorList>
    </citation>
    <scope>NUCLEOTIDE SEQUENCE [LARGE SCALE GENOMIC DNA]</scope>
    <source>
        <strain evidence="1 2">W13003</strain>
    </source>
</reference>
<dbReference type="HOGENOM" id="CLU_2406743_0_0_4"/>
<dbReference type="Gene3D" id="1.10.1040.10">
    <property type="entry name" value="N-(1-d-carboxylethyl)-l-norvaline Dehydrogenase, domain 2"/>
    <property type="match status" value="1"/>
</dbReference>
<dbReference type="AlphaFoldDB" id="V8QQX9"/>
<organism evidence="1 2">
    <name type="scientific">Advenella kashmirensis W13003</name>
    <dbReference type="NCBI Taxonomy" id="1424334"/>
    <lineage>
        <taxon>Bacteria</taxon>
        <taxon>Pseudomonadati</taxon>
        <taxon>Pseudomonadota</taxon>
        <taxon>Betaproteobacteria</taxon>
        <taxon>Burkholderiales</taxon>
        <taxon>Alcaligenaceae</taxon>
    </lineage>
</organism>
<dbReference type="EMBL" id="AYXT01000010">
    <property type="protein sequence ID" value="ETF02386.1"/>
    <property type="molecule type" value="Genomic_DNA"/>
</dbReference>
<keyword evidence="2" id="KW-1185">Reference proteome</keyword>
<name>V8QQX9_9BURK</name>
<dbReference type="InterPro" id="IPR008927">
    <property type="entry name" value="6-PGluconate_DH-like_C_sf"/>
</dbReference>
<dbReference type="Proteomes" id="UP000018733">
    <property type="component" value="Unassembled WGS sequence"/>
</dbReference>